<dbReference type="RefSeq" id="WP_215610679.1">
    <property type="nucleotide sequence ID" value="NZ_JADOES010000052.1"/>
</dbReference>
<dbReference type="AlphaFoldDB" id="A0A947DJA7"/>
<feature type="signal peptide" evidence="1">
    <location>
        <begin position="1"/>
        <end position="29"/>
    </location>
</feature>
<evidence type="ECO:0000256" key="1">
    <source>
        <dbReference type="SAM" id="SignalP"/>
    </source>
</evidence>
<proteinExistence type="predicted"/>
<keyword evidence="1" id="KW-0732">Signal</keyword>
<comment type="caution">
    <text evidence="2">The sequence shown here is derived from an EMBL/GenBank/DDBJ whole genome shotgun (WGS) entry which is preliminary data.</text>
</comment>
<name>A0A947DJA7_9CYAN</name>
<evidence type="ECO:0000313" key="3">
    <source>
        <dbReference type="Proteomes" id="UP000717364"/>
    </source>
</evidence>
<organism evidence="2 3">
    <name type="scientific">Leptothoe spongobia TAU-MAC 1115</name>
    <dbReference type="NCBI Taxonomy" id="1967444"/>
    <lineage>
        <taxon>Bacteria</taxon>
        <taxon>Bacillati</taxon>
        <taxon>Cyanobacteriota</taxon>
        <taxon>Cyanophyceae</taxon>
        <taxon>Nodosilineales</taxon>
        <taxon>Cymatolegaceae</taxon>
        <taxon>Leptothoe</taxon>
        <taxon>Leptothoe spongobia</taxon>
    </lineage>
</organism>
<reference evidence="2" key="2">
    <citation type="journal article" date="2021" name="Mar. Drugs">
        <title>Genome Reduction and Secondary Metabolism of the Marine Sponge-Associated Cyanobacterium Leptothoe.</title>
        <authorList>
            <person name="Konstantinou D."/>
            <person name="Popin R.V."/>
            <person name="Fewer D.P."/>
            <person name="Sivonen K."/>
            <person name="Gkelis S."/>
        </authorList>
    </citation>
    <scope>NUCLEOTIDE SEQUENCE</scope>
    <source>
        <strain evidence="2">TAU-MAC 1115</strain>
    </source>
</reference>
<keyword evidence="3" id="KW-1185">Reference proteome</keyword>
<gene>
    <name evidence="2" type="ORF">IXB50_19510</name>
</gene>
<evidence type="ECO:0000313" key="2">
    <source>
        <dbReference type="EMBL" id="MBT9317614.1"/>
    </source>
</evidence>
<reference evidence="2" key="1">
    <citation type="submission" date="2020-11" db="EMBL/GenBank/DDBJ databases">
        <authorList>
            <person name="Konstantinou D."/>
            <person name="Gkelis S."/>
            <person name="Popin R."/>
            <person name="Fewer D."/>
            <person name="Sivonen K."/>
        </authorList>
    </citation>
    <scope>NUCLEOTIDE SEQUENCE</scope>
    <source>
        <strain evidence="2">TAU-MAC 1115</strain>
    </source>
</reference>
<accession>A0A947DJA7</accession>
<protein>
    <submittedName>
        <fullName evidence="2">Uncharacterized protein</fullName>
    </submittedName>
</protein>
<dbReference type="PROSITE" id="PS51257">
    <property type="entry name" value="PROKAR_LIPOPROTEIN"/>
    <property type="match status" value="1"/>
</dbReference>
<dbReference type="Proteomes" id="UP000717364">
    <property type="component" value="Unassembled WGS sequence"/>
</dbReference>
<feature type="chain" id="PRO_5036701383" evidence="1">
    <location>
        <begin position="30"/>
        <end position="318"/>
    </location>
</feature>
<dbReference type="EMBL" id="JADOES010000052">
    <property type="protein sequence ID" value="MBT9317614.1"/>
    <property type="molecule type" value="Genomic_DNA"/>
</dbReference>
<sequence>MAVFLKYALRLTGLAGLMGLMSCIPSGFAETSSPVGAQRLSALDLQPLEYRLDVPGRGQVVTTTITFTEFMDSEGFDYGAVVYLPTHDVESDFALIHHDLNGDDWEDVLVPLMVLPENEQDAKNEEDGYFALAVVLNQQGRPVHADTAFFGVVYEVALVNDQIVIQGAQELWGDEETFAYGWTTEGLAEINRVPLDLDAMPFPSDKFEYRKDDLENSRFMQAGAVDDPLALTQSLFGYVPEPNEETRRTNAVEVLETSDRRRVIGVTTKGGGDDSVYARRYRLVFVPDGDQWRIDWVGQQVSCYADRGRQAWHGDLCS</sequence>